<dbReference type="GO" id="GO:0043022">
    <property type="term" value="F:ribosome binding"/>
    <property type="evidence" value="ECO:0007669"/>
    <property type="project" value="TreeGrafter"/>
</dbReference>
<evidence type="ECO:0000313" key="4">
    <source>
        <dbReference type="Proteomes" id="UP000030185"/>
    </source>
</evidence>
<sequence length="137" mass="15673">MITEKISQLLREVTFQASRSSGPGGQNVNKVNSKIELIFSVAHSSHFTEEEKHLLFKKLGHKINSEGELRVVAQTERTQTGNKRLAETKFIQIIENALKKPKKRINTKPTLSSVADRKNLKKKLSEKKSLRRTKFFD</sequence>
<dbReference type="GO" id="GO:0072344">
    <property type="term" value="P:rescue of stalled ribosome"/>
    <property type="evidence" value="ECO:0007669"/>
    <property type="project" value="TreeGrafter"/>
</dbReference>
<feature type="region of interest" description="Disordered" evidence="1">
    <location>
        <begin position="117"/>
        <end position="137"/>
    </location>
</feature>
<dbReference type="PANTHER" id="PTHR47814:SF1">
    <property type="entry name" value="PEPTIDYL-TRNA HYDROLASE ARFB"/>
    <property type="match status" value="1"/>
</dbReference>
<dbReference type="PROSITE" id="PS00745">
    <property type="entry name" value="RF_PROK_I"/>
    <property type="match status" value="1"/>
</dbReference>
<feature type="domain" description="Prokaryotic-type class I peptide chain release factors" evidence="2">
    <location>
        <begin position="19"/>
        <end position="35"/>
    </location>
</feature>
<dbReference type="GO" id="GO:0003747">
    <property type="term" value="F:translation release factor activity"/>
    <property type="evidence" value="ECO:0007669"/>
    <property type="project" value="InterPro"/>
</dbReference>
<dbReference type="STRING" id="153721.MYP_3832"/>
<evidence type="ECO:0000259" key="2">
    <source>
        <dbReference type="PROSITE" id="PS00745"/>
    </source>
</evidence>
<dbReference type="GO" id="GO:0004045">
    <property type="term" value="F:peptidyl-tRNA hydrolase activity"/>
    <property type="evidence" value="ECO:0007669"/>
    <property type="project" value="TreeGrafter"/>
</dbReference>
<dbReference type="Pfam" id="PF00472">
    <property type="entry name" value="RF-1"/>
    <property type="match status" value="1"/>
</dbReference>
<dbReference type="InterPro" id="IPR000352">
    <property type="entry name" value="Pep_chain_release_fac_I"/>
</dbReference>
<name>A0A098LJK3_9BACT</name>
<accession>A0A098LJK3</accession>
<dbReference type="AlphaFoldDB" id="A0A098LJK3"/>
<dbReference type="SUPFAM" id="SSF110916">
    <property type="entry name" value="Peptidyl-tRNA hydrolase domain-like"/>
    <property type="match status" value="1"/>
</dbReference>
<dbReference type="RefSeq" id="WP_045466744.1">
    <property type="nucleotide sequence ID" value="NZ_BBLT01000008.1"/>
</dbReference>
<keyword evidence="4" id="KW-1185">Reference proteome</keyword>
<dbReference type="OrthoDB" id="9815709at2"/>
<organism evidence="3 4">
    <name type="scientific">Sporocytophaga myxococcoides</name>
    <dbReference type="NCBI Taxonomy" id="153721"/>
    <lineage>
        <taxon>Bacteria</taxon>
        <taxon>Pseudomonadati</taxon>
        <taxon>Bacteroidota</taxon>
        <taxon>Cytophagia</taxon>
        <taxon>Cytophagales</taxon>
        <taxon>Cytophagaceae</taxon>
        <taxon>Sporocytophaga</taxon>
    </lineage>
</organism>
<gene>
    <name evidence="3" type="ORF">MYP_3832</name>
</gene>
<proteinExistence type="predicted"/>
<dbReference type="eggNOG" id="COG0216">
    <property type="taxonomic scope" value="Bacteria"/>
</dbReference>
<dbReference type="PANTHER" id="PTHR47814">
    <property type="entry name" value="PEPTIDYL-TRNA HYDROLASE ARFB"/>
    <property type="match status" value="1"/>
</dbReference>
<dbReference type="EMBL" id="BBLT01000008">
    <property type="protein sequence ID" value="GAL86602.1"/>
    <property type="molecule type" value="Genomic_DNA"/>
</dbReference>
<comment type="caution">
    <text evidence="3">The sequence shown here is derived from an EMBL/GenBank/DDBJ whole genome shotgun (WGS) entry which is preliminary data.</text>
</comment>
<feature type="compositionally biased region" description="Basic residues" evidence="1">
    <location>
        <begin position="119"/>
        <end position="137"/>
    </location>
</feature>
<reference evidence="3 4" key="1">
    <citation type="submission" date="2014-09" db="EMBL/GenBank/DDBJ databases">
        <title>Sporocytophaga myxococcoides PG-01 genome sequencing.</title>
        <authorList>
            <person name="Liu L."/>
            <person name="Gao P.J."/>
            <person name="Chen G.J."/>
            <person name="Wang L.S."/>
        </authorList>
    </citation>
    <scope>NUCLEOTIDE SEQUENCE [LARGE SCALE GENOMIC DNA]</scope>
    <source>
        <strain evidence="3 4">PG-01</strain>
    </source>
</reference>
<dbReference type="NCBIfam" id="NF006718">
    <property type="entry name" value="PRK09256.1"/>
    <property type="match status" value="1"/>
</dbReference>
<dbReference type="Proteomes" id="UP000030185">
    <property type="component" value="Unassembled WGS sequence"/>
</dbReference>
<dbReference type="Gene3D" id="3.30.160.20">
    <property type="match status" value="1"/>
</dbReference>
<evidence type="ECO:0000313" key="3">
    <source>
        <dbReference type="EMBL" id="GAL86602.1"/>
    </source>
</evidence>
<protein>
    <submittedName>
        <fullName evidence="3">Class I peptide chain release factor</fullName>
    </submittedName>
</protein>
<evidence type="ECO:0000256" key="1">
    <source>
        <dbReference type="SAM" id="MobiDB-lite"/>
    </source>
</evidence>